<dbReference type="Proteomes" id="UP001470230">
    <property type="component" value="Unassembled WGS sequence"/>
</dbReference>
<feature type="domain" description="NADAR" evidence="1">
    <location>
        <begin position="44"/>
        <end position="190"/>
    </location>
</feature>
<protein>
    <recommendedName>
        <fullName evidence="1">NADAR domain-containing protein</fullName>
    </recommendedName>
</protein>
<dbReference type="CDD" id="cd15457">
    <property type="entry name" value="NADAR"/>
    <property type="match status" value="1"/>
</dbReference>
<dbReference type="NCBIfam" id="TIGR02464">
    <property type="entry name" value="ribofla_fusion"/>
    <property type="match status" value="1"/>
</dbReference>
<sequence length="196" mass="23488">MFEQGTQDIYSLEKLQEVWRRGQRFPFVFFHAHSEDDVICDPYNSTCCTQWFPCEFIDETGRKYNCCEQYMMAQKAILFNDRRTLKKILECSDPRTIKKYGREVKRFDQVKWDENCQEIVFHGNLLKFTQNEKFRNFILSVPKNAIFVEATSDDRWGIRFKEKNPKSQDPLKWGGTNFLGFQITRVRDFIVSQNIM</sequence>
<keyword evidence="3" id="KW-1185">Reference proteome</keyword>
<dbReference type="Pfam" id="PF08719">
    <property type="entry name" value="NADAR"/>
    <property type="match status" value="1"/>
</dbReference>
<dbReference type="InterPro" id="IPR012816">
    <property type="entry name" value="NADAR"/>
</dbReference>
<reference evidence="2 3" key="1">
    <citation type="submission" date="2024-04" db="EMBL/GenBank/DDBJ databases">
        <title>Tritrichomonas musculus Genome.</title>
        <authorList>
            <person name="Alves-Ferreira E."/>
            <person name="Grigg M."/>
            <person name="Lorenzi H."/>
            <person name="Galac M."/>
        </authorList>
    </citation>
    <scope>NUCLEOTIDE SEQUENCE [LARGE SCALE GENOMIC DNA]</scope>
    <source>
        <strain evidence="2 3">EAF2021</strain>
    </source>
</reference>
<evidence type="ECO:0000313" key="2">
    <source>
        <dbReference type="EMBL" id="KAK8888317.1"/>
    </source>
</evidence>
<dbReference type="EMBL" id="JAPFFF010000006">
    <property type="protein sequence ID" value="KAK8888317.1"/>
    <property type="molecule type" value="Genomic_DNA"/>
</dbReference>
<gene>
    <name evidence="2" type="ORF">M9Y10_039383</name>
</gene>
<evidence type="ECO:0000313" key="3">
    <source>
        <dbReference type="Proteomes" id="UP001470230"/>
    </source>
</evidence>
<dbReference type="SUPFAM" id="SSF143990">
    <property type="entry name" value="YbiA-like"/>
    <property type="match status" value="1"/>
</dbReference>
<organism evidence="2 3">
    <name type="scientific">Tritrichomonas musculus</name>
    <dbReference type="NCBI Taxonomy" id="1915356"/>
    <lineage>
        <taxon>Eukaryota</taxon>
        <taxon>Metamonada</taxon>
        <taxon>Parabasalia</taxon>
        <taxon>Tritrichomonadida</taxon>
        <taxon>Tritrichomonadidae</taxon>
        <taxon>Tritrichomonas</taxon>
    </lineage>
</organism>
<evidence type="ECO:0000259" key="1">
    <source>
        <dbReference type="Pfam" id="PF08719"/>
    </source>
</evidence>
<dbReference type="InterPro" id="IPR037238">
    <property type="entry name" value="YbiA-like_sf"/>
</dbReference>
<name>A0ABR2KCY3_9EUKA</name>
<dbReference type="Gene3D" id="1.10.357.40">
    <property type="entry name" value="YbiA-like"/>
    <property type="match status" value="1"/>
</dbReference>
<accession>A0ABR2KCY3</accession>
<proteinExistence type="predicted"/>
<comment type="caution">
    <text evidence="2">The sequence shown here is derived from an EMBL/GenBank/DDBJ whole genome shotgun (WGS) entry which is preliminary data.</text>
</comment>